<feature type="domain" description="RDD" evidence="6">
    <location>
        <begin position="19"/>
        <end position="149"/>
    </location>
</feature>
<dbReference type="EMBL" id="JBELQA010000003">
    <property type="protein sequence ID" value="MFL9830317.1"/>
    <property type="molecule type" value="Genomic_DNA"/>
</dbReference>
<dbReference type="PANTHER" id="PTHR38480">
    <property type="entry name" value="SLR0254 PROTEIN"/>
    <property type="match status" value="1"/>
</dbReference>
<evidence type="ECO:0000256" key="1">
    <source>
        <dbReference type="ARBA" id="ARBA00004141"/>
    </source>
</evidence>
<reference evidence="7 8" key="1">
    <citation type="submission" date="2024-06" db="EMBL/GenBank/DDBJ databases">
        <authorList>
            <person name="Kaempfer P."/>
            <person name="Viver T."/>
        </authorList>
    </citation>
    <scope>NUCLEOTIDE SEQUENCE [LARGE SCALE GENOMIC DNA]</scope>
    <source>
        <strain evidence="7 8">ST-87</strain>
    </source>
</reference>
<keyword evidence="2 5" id="KW-0812">Transmembrane</keyword>
<evidence type="ECO:0000256" key="3">
    <source>
        <dbReference type="ARBA" id="ARBA00022989"/>
    </source>
</evidence>
<gene>
    <name evidence="7" type="ORF">ABS764_05570</name>
</gene>
<evidence type="ECO:0000313" key="7">
    <source>
        <dbReference type="EMBL" id="MFL9830317.1"/>
    </source>
</evidence>
<keyword evidence="3 5" id="KW-1133">Transmembrane helix</keyword>
<evidence type="ECO:0000259" key="6">
    <source>
        <dbReference type="Pfam" id="PF06271"/>
    </source>
</evidence>
<dbReference type="InterPro" id="IPR010432">
    <property type="entry name" value="RDD"/>
</dbReference>
<dbReference type="Proteomes" id="UP001629260">
    <property type="component" value="Unassembled WGS sequence"/>
</dbReference>
<dbReference type="PANTHER" id="PTHR38480:SF1">
    <property type="entry name" value="SLR0254 PROTEIN"/>
    <property type="match status" value="1"/>
</dbReference>
<keyword evidence="4 5" id="KW-0472">Membrane</keyword>
<dbReference type="RefSeq" id="WP_408080814.1">
    <property type="nucleotide sequence ID" value="NZ_JBELQA010000003.1"/>
</dbReference>
<feature type="transmembrane region" description="Helical" evidence="5">
    <location>
        <begin position="115"/>
        <end position="136"/>
    </location>
</feature>
<feature type="transmembrane region" description="Helical" evidence="5">
    <location>
        <begin position="60"/>
        <end position="79"/>
    </location>
</feature>
<evidence type="ECO:0000256" key="4">
    <source>
        <dbReference type="ARBA" id="ARBA00023136"/>
    </source>
</evidence>
<evidence type="ECO:0000313" key="8">
    <source>
        <dbReference type="Proteomes" id="UP001629260"/>
    </source>
</evidence>
<dbReference type="Pfam" id="PF06271">
    <property type="entry name" value="RDD"/>
    <property type="match status" value="1"/>
</dbReference>
<name>A0ABW8XSI9_9FLAO</name>
<keyword evidence="8" id="KW-1185">Reference proteome</keyword>
<sequence length="248" mass="28207">MSELSINTTQNVVIKFSAASVGERMGAYALDLVIKIAYLFTVFYIFYWLKLDRIFGGDRWTIMSVMMILALPYVFYSLVLETLFEGQTLGKKICKIKVVKIDGYQASFGDYIIRWLFRLIDFISSSGLVGLTAMIISEKTQRLGDMASGTAVITLKNKITINSTILEEIGDAYVPVYPLVIRLSDNDIRIVKETYQTTLVQKKIDFEILGKLKDKIESVTGITKQSGTTNEEFIKTILKDYNFYTQHM</sequence>
<evidence type="ECO:0000256" key="2">
    <source>
        <dbReference type="ARBA" id="ARBA00022692"/>
    </source>
</evidence>
<proteinExistence type="predicted"/>
<protein>
    <submittedName>
        <fullName evidence="7">RDD family protein</fullName>
    </submittedName>
</protein>
<comment type="caution">
    <text evidence="7">The sequence shown here is derived from an EMBL/GenBank/DDBJ whole genome shotgun (WGS) entry which is preliminary data.</text>
</comment>
<comment type="subcellular location">
    <subcellularLocation>
        <location evidence="1">Membrane</location>
        <topology evidence="1">Multi-pass membrane protein</topology>
    </subcellularLocation>
</comment>
<organism evidence="7 8">
    <name type="scientific">Flavobacterium plantiphilum</name>
    <dbReference type="NCBI Taxonomy" id="3163297"/>
    <lineage>
        <taxon>Bacteria</taxon>
        <taxon>Pseudomonadati</taxon>
        <taxon>Bacteroidota</taxon>
        <taxon>Flavobacteriia</taxon>
        <taxon>Flavobacteriales</taxon>
        <taxon>Flavobacteriaceae</taxon>
        <taxon>Flavobacterium</taxon>
    </lineage>
</organism>
<accession>A0ABW8XSI9</accession>
<feature type="transmembrane region" description="Helical" evidence="5">
    <location>
        <begin position="25"/>
        <end position="48"/>
    </location>
</feature>
<evidence type="ECO:0000256" key="5">
    <source>
        <dbReference type="SAM" id="Phobius"/>
    </source>
</evidence>